<dbReference type="InterPro" id="IPR015590">
    <property type="entry name" value="Aldehyde_DH_dom"/>
</dbReference>
<evidence type="ECO:0000313" key="5">
    <source>
        <dbReference type="EMBL" id="MFC7403816.1"/>
    </source>
</evidence>
<keyword evidence="6" id="KW-1185">Reference proteome</keyword>
<keyword evidence="3" id="KW-0560">Oxidoreductase</keyword>
<dbReference type="Pfam" id="PF00171">
    <property type="entry name" value="Aldedh"/>
    <property type="match status" value="1"/>
</dbReference>
<comment type="similarity">
    <text evidence="1">Belongs to the aldehyde dehydrogenase family.</text>
</comment>
<sequence>MSITTDVLTSVDPTTGAVAREVPAATPQEITATIDRAQAAYEGWRTTSFAERAEVLRAVAAHMREHVEELAPLMTEEMGKPITEARGEVGKAAWAAEHYAEHGETYLADEVIASDATSSYVQYLPLGPILGVLPWNAPFWLAFRFGAPALMAGNTCVMKHDPHVPGCAEAIAGAFDAVGAPAGIFQALQAQTPDVERAIRDPRIQAVSFTGSGRAGSVVASIAASEIKPAVLELGGSDPCLVLADADLEKAADVVALSRIINAGQSCIAAKRVIVERSVHDRFVELLTERLAAYVVGDPRQETTQVGPIARSELRDNLHRQVTESVAAGATCVLGGELPDGAGYFYPVTLLTGVTPGMAACTEETFGPVAVVMAAEDADHALALANDTPYGLAASVWSTAERGEAMARHIAAGQVAVNGIVKTDPRLPSGGIKRSGYGRELGPHGIREFVNAQQVWVGPAKG</sequence>
<evidence type="ECO:0000256" key="2">
    <source>
        <dbReference type="ARBA" id="ARBA00022857"/>
    </source>
</evidence>
<protein>
    <submittedName>
        <fullName evidence="5">NAD-dependent succinate-semialdehyde dehydrogenase</fullName>
    </submittedName>
</protein>
<evidence type="ECO:0000259" key="4">
    <source>
        <dbReference type="Pfam" id="PF00171"/>
    </source>
</evidence>
<feature type="domain" description="Aldehyde dehydrogenase" evidence="4">
    <location>
        <begin position="8"/>
        <end position="455"/>
    </location>
</feature>
<dbReference type="RefSeq" id="WP_382390635.1">
    <property type="nucleotide sequence ID" value="NZ_JBHTCQ010000001.1"/>
</dbReference>
<dbReference type="InterPro" id="IPR016162">
    <property type="entry name" value="Ald_DH_N"/>
</dbReference>
<dbReference type="PANTHER" id="PTHR43217:SF1">
    <property type="entry name" value="SUCCINATE SEMIALDEHYDE DEHYDROGENASE [NAD(P)+] SAD"/>
    <property type="match status" value="1"/>
</dbReference>
<dbReference type="Proteomes" id="UP001596455">
    <property type="component" value="Unassembled WGS sequence"/>
</dbReference>
<keyword evidence="2" id="KW-0521">NADP</keyword>
<dbReference type="Gene3D" id="3.40.309.10">
    <property type="entry name" value="Aldehyde Dehydrogenase, Chain A, domain 2"/>
    <property type="match status" value="1"/>
</dbReference>
<evidence type="ECO:0000313" key="6">
    <source>
        <dbReference type="Proteomes" id="UP001596455"/>
    </source>
</evidence>
<comment type="caution">
    <text evidence="5">The sequence shown here is derived from an EMBL/GenBank/DDBJ whole genome shotgun (WGS) entry which is preliminary data.</text>
</comment>
<gene>
    <name evidence="5" type="ORF">ACFQQL_01740</name>
</gene>
<dbReference type="InterPro" id="IPR047110">
    <property type="entry name" value="GABD/Sad-like"/>
</dbReference>
<dbReference type="InterPro" id="IPR044148">
    <property type="entry name" value="ALDH_GabD1-like"/>
</dbReference>
<reference evidence="6" key="1">
    <citation type="journal article" date="2019" name="Int. J. Syst. Evol. Microbiol.">
        <title>The Global Catalogue of Microorganisms (GCM) 10K type strain sequencing project: providing services to taxonomists for standard genome sequencing and annotation.</title>
        <authorList>
            <consortium name="The Broad Institute Genomics Platform"/>
            <consortium name="The Broad Institute Genome Sequencing Center for Infectious Disease"/>
            <person name="Wu L."/>
            <person name="Ma J."/>
        </authorList>
    </citation>
    <scope>NUCLEOTIDE SEQUENCE [LARGE SCALE GENOMIC DNA]</scope>
    <source>
        <strain evidence="6">JCM 1490</strain>
    </source>
</reference>
<evidence type="ECO:0000256" key="3">
    <source>
        <dbReference type="ARBA" id="ARBA00023002"/>
    </source>
</evidence>
<dbReference type="Gene3D" id="3.40.605.10">
    <property type="entry name" value="Aldehyde Dehydrogenase, Chain A, domain 1"/>
    <property type="match status" value="1"/>
</dbReference>
<accession>A0ABW2Q3T6</accession>
<proteinExistence type="inferred from homology"/>
<dbReference type="InterPro" id="IPR016163">
    <property type="entry name" value="Ald_DH_C"/>
</dbReference>
<dbReference type="EMBL" id="JBHTCQ010000001">
    <property type="protein sequence ID" value="MFC7403816.1"/>
    <property type="molecule type" value="Genomic_DNA"/>
</dbReference>
<dbReference type="SUPFAM" id="SSF53720">
    <property type="entry name" value="ALDH-like"/>
    <property type="match status" value="1"/>
</dbReference>
<dbReference type="CDD" id="cd07100">
    <property type="entry name" value="ALDH_SSADH1_GabD1"/>
    <property type="match status" value="1"/>
</dbReference>
<evidence type="ECO:0000256" key="1">
    <source>
        <dbReference type="ARBA" id="ARBA00009986"/>
    </source>
</evidence>
<dbReference type="PANTHER" id="PTHR43217">
    <property type="entry name" value="SUCCINATE SEMIALDEHYDE DEHYDROGENASE [NAD(P)+] SAD"/>
    <property type="match status" value="1"/>
</dbReference>
<name>A0ABW2Q3T6_9MICO</name>
<dbReference type="InterPro" id="IPR016161">
    <property type="entry name" value="Ald_DH/histidinol_DH"/>
</dbReference>
<organism evidence="5 6">
    <name type="scientific">Georgenia alba</name>
    <dbReference type="NCBI Taxonomy" id="2233858"/>
    <lineage>
        <taxon>Bacteria</taxon>
        <taxon>Bacillati</taxon>
        <taxon>Actinomycetota</taxon>
        <taxon>Actinomycetes</taxon>
        <taxon>Micrococcales</taxon>
        <taxon>Bogoriellaceae</taxon>
        <taxon>Georgenia</taxon>
    </lineage>
</organism>